<proteinExistence type="predicted"/>
<protein>
    <submittedName>
        <fullName evidence="2">Uncharacterized protein</fullName>
    </submittedName>
</protein>
<accession>A0AAN8NWG4</accession>
<feature type="compositionally biased region" description="Basic and acidic residues" evidence="1">
    <location>
        <begin position="82"/>
        <end position="96"/>
    </location>
</feature>
<dbReference type="AlphaFoldDB" id="A0AAN8NWG4"/>
<dbReference type="EMBL" id="JAWJWE010000037">
    <property type="protein sequence ID" value="KAK6624994.1"/>
    <property type="molecule type" value="Genomic_DNA"/>
</dbReference>
<evidence type="ECO:0000313" key="3">
    <source>
        <dbReference type="Proteomes" id="UP001372834"/>
    </source>
</evidence>
<comment type="caution">
    <text evidence="2">The sequence shown here is derived from an EMBL/GenBank/DDBJ whole genome shotgun (WGS) entry which is preliminary data.</text>
</comment>
<dbReference type="Proteomes" id="UP001372834">
    <property type="component" value="Unassembled WGS sequence"/>
</dbReference>
<gene>
    <name evidence="2" type="ORF">RUM43_005285</name>
</gene>
<sequence>MLTLSDKSKRQKRLSNHISPTTSYDQLTFGIFSIAINKAVIMCDTTGVAYRKAQEEKGRSLLLPSHYLGREHVNCRSQNNIKAREIREDQRKERKIASKQWQHQQKGDEE</sequence>
<evidence type="ECO:0000256" key="1">
    <source>
        <dbReference type="SAM" id="MobiDB-lite"/>
    </source>
</evidence>
<feature type="region of interest" description="Disordered" evidence="1">
    <location>
        <begin position="79"/>
        <end position="110"/>
    </location>
</feature>
<organism evidence="2 3">
    <name type="scientific">Polyplax serrata</name>
    <name type="common">Common mouse louse</name>
    <dbReference type="NCBI Taxonomy" id="468196"/>
    <lineage>
        <taxon>Eukaryota</taxon>
        <taxon>Metazoa</taxon>
        <taxon>Ecdysozoa</taxon>
        <taxon>Arthropoda</taxon>
        <taxon>Hexapoda</taxon>
        <taxon>Insecta</taxon>
        <taxon>Pterygota</taxon>
        <taxon>Neoptera</taxon>
        <taxon>Paraneoptera</taxon>
        <taxon>Psocodea</taxon>
        <taxon>Troctomorpha</taxon>
        <taxon>Phthiraptera</taxon>
        <taxon>Anoplura</taxon>
        <taxon>Polyplacidae</taxon>
        <taxon>Polyplax</taxon>
    </lineage>
</organism>
<evidence type="ECO:0000313" key="2">
    <source>
        <dbReference type="EMBL" id="KAK6624994.1"/>
    </source>
</evidence>
<name>A0AAN8NWG4_POLSC</name>
<reference evidence="2 3" key="1">
    <citation type="submission" date="2023-10" db="EMBL/GenBank/DDBJ databases">
        <title>Genomes of two closely related lineages of the louse Polyplax serrata with different host specificities.</title>
        <authorList>
            <person name="Martinu J."/>
            <person name="Tarabai H."/>
            <person name="Stefka J."/>
            <person name="Hypsa V."/>
        </authorList>
    </citation>
    <scope>NUCLEOTIDE SEQUENCE [LARGE SCALE GENOMIC DNA]</scope>
    <source>
        <strain evidence="2">HR10_N</strain>
    </source>
</reference>
<feature type="region of interest" description="Disordered" evidence="1">
    <location>
        <begin position="1"/>
        <end position="21"/>
    </location>
</feature>